<evidence type="ECO:0000259" key="3">
    <source>
        <dbReference type="Pfam" id="PF09811"/>
    </source>
</evidence>
<evidence type="ECO:0000256" key="1">
    <source>
        <dbReference type="ARBA" id="ARBA00038090"/>
    </source>
</evidence>
<comment type="caution">
    <text evidence="4">The sequence shown here is derived from an EMBL/GenBank/DDBJ whole genome shotgun (WGS) entry which is preliminary data.</text>
</comment>
<feature type="domain" description="Essential protein Yae1 N-terminal" evidence="3">
    <location>
        <begin position="17"/>
        <end position="53"/>
    </location>
</feature>
<name>A0A2T9ZEQ9_9FUNG</name>
<dbReference type="Pfam" id="PF09811">
    <property type="entry name" value="Yae1_N"/>
    <property type="match status" value="1"/>
</dbReference>
<organism evidence="4 5">
    <name type="scientific">Smittium megazygosporum</name>
    <dbReference type="NCBI Taxonomy" id="133381"/>
    <lineage>
        <taxon>Eukaryota</taxon>
        <taxon>Fungi</taxon>
        <taxon>Fungi incertae sedis</taxon>
        <taxon>Zoopagomycota</taxon>
        <taxon>Kickxellomycotina</taxon>
        <taxon>Harpellomycetes</taxon>
        <taxon>Harpellales</taxon>
        <taxon>Legeriomycetaceae</taxon>
        <taxon>Smittium</taxon>
    </lineage>
</organism>
<dbReference type="PANTHER" id="PTHR28532:SF1">
    <property type="entry name" value="ORAL CANCER OVEREXPRESSED 1"/>
    <property type="match status" value="1"/>
</dbReference>
<dbReference type="InterPro" id="IPR052436">
    <property type="entry name" value="LTO1_adapter"/>
</dbReference>
<protein>
    <recommendedName>
        <fullName evidence="3">Essential protein Yae1 N-terminal domain-containing protein</fullName>
    </recommendedName>
</protein>
<feature type="transmembrane region" description="Helical" evidence="2">
    <location>
        <begin position="45"/>
        <end position="65"/>
    </location>
</feature>
<keyword evidence="5" id="KW-1185">Reference proteome</keyword>
<keyword evidence="2" id="KW-0472">Membrane</keyword>
<dbReference type="InterPro" id="IPR019191">
    <property type="entry name" value="Essential_protein_Yae1_N"/>
</dbReference>
<keyword evidence="2" id="KW-1133">Transmembrane helix</keyword>
<dbReference type="STRING" id="133381.A0A2T9ZEQ9"/>
<evidence type="ECO:0000313" key="4">
    <source>
        <dbReference type="EMBL" id="PVV03084.1"/>
    </source>
</evidence>
<keyword evidence="2" id="KW-0812">Transmembrane</keyword>
<proteinExistence type="inferred from homology"/>
<dbReference type="PANTHER" id="PTHR28532">
    <property type="entry name" value="GEO13458P1"/>
    <property type="match status" value="1"/>
</dbReference>
<evidence type="ECO:0000256" key="2">
    <source>
        <dbReference type="SAM" id="Phobius"/>
    </source>
</evidence>
<sequence>MDPFDFDDILDLEQNAYQVGLNAGTNHGKTLGYNEGFTLGVKTGFSYGLLLGKYLAWATIWLAYYEKLEPSDRILSNLKKLISLINTTPLENEFGSDIDKHFKLIQTKYKTLTANINSDIFPEKPVDISY</sequence>
<gene>
    <name evidence="4" type="ORF">BB560_002449</name>
</gene>
<evidence type="ECO:0000313" key="5">
    <source>
        <dbReference type="Proteomes" id="UP000245609"/>
    </source>
</evidence>
<accession>A0A2T9ZEQ9</accession>
<reference evidence="4 5" key="1">
    <citation type="journal article" date="2018" name="MBio">
        <title>Comparative Genomics Reveals the Core Gene Toolbox for the Fungus-Insect Symbiosis.</title>
        <authorList>
            <person name="Wang Y."/>
            <person name="Stata M."/>
            <person name="Wang W."/>
            <person name="Stajich J.E."/>
            <person name="White M.M."/>
            <person name="Moncalvo J.M."/>
        </authorList>
    </citation>
    <scope>NUCLEOTIDE SEQUENCE [LARGE SCALE GENOMIC DNA]</scope>
    <source>
        <strain evidence="4 5">SC-DP-2</strain>
    </source>
</reference>
<dbReference type="Proteomes" id="UP000245609">
    <property type="component" value="Unassembled WGS sequence"/>
</dbReference>
<comment type="similarity">
    <text evidence="1">Belongs to the LTO1 family.</text>
</comment>
<dbReference type="EMBL" id="MBFS01000280">
    <property type="protein sequence ID" value="PVV03084.1"/>
    <property type="molecule type" value="Genomic_DNA"/>
</dbReference>
<dbReference type="OrthoDB" id="48036at2759"/>
<dbReference type="AlphaFoldDB" id="A0A2T9ZEQ9"/>